<name>X0XGC8_9ZZZZ</name>
<sequence length="127" mass="14007">WPRMAQTLTELFMPLRKRMGEPLRILNGYRPPDYNEAVGGAPDSRHQWFDGLDIMVPEGASTHASRSQLALEGARLYLEEGNRLGVGFGAYDPAPPQAPGNIHLDASGKSRTWANADYWVEQVASVA</sequence>
<dbReference type="Pfam" id="PF08291">
    <property type="entry name" value="Peptidase_M15_3"/>
    <property type="match status" value="1"/>
</dbReference>
<reference evidence="2" key="1">
    <citation type="journal article" date="2014" name="Front. Microbiol.">
        <title>High frequency of phylogenetically diverse reductive dehalogenase-homologous genes in deep subseafloor sedimentary metagenomes.</title>
        <authorList>
            <person name="Kawai M."/>
            <person name="Futagami T."/>
            <person name="Toyoda A."/>
            <person name="Takaki Y."/>
            <person name="Nishi S."/>
            <person name="Hori S."/>
            <person name="Arai W."/>
            <person name="Tsubouchi T."/>
            <person name="Morono Y."/>
            <person name="Uchiyama I."/>
            <person name="Ito T."/>
            <person name="Fujiyama A."/>
            <person name="Inagaki F."/>
            <person name="Takami H."/>
        </authorList>
    </citation>
    <scope>NUCLEOTIDE SEQUENCE</scope>
    <source>
        <strain evidence="2">Expedition CK06-06</strain>
    </source>
</reference>
<dbReference type="SUPFAM" id="SSF55166">
    <property type="entry name" value="Hedgehog/DD-peptidase"/>
    <property type="match status" value="1"/>
</dbReference>
<evidence type="ECO:0000259" key="1">
    <source>
        <dbReference type="Pfam" id="PF08291"/>
    </source>
</evidence>
<comment type="caution">
    <text evidence="2">The sequence shown here is derived from an EMBL/GenBank/DDBJ whole genome shotgun (WGS) entry which is preliminary data.</text>
</comment>
<protein>
    <recommendedName>
        <fullName evidence="1">Peptidase M15A C-terminal domain-containing protein</fullName>
    </recommendedName>
</protein>
<dbReference type="EMBL" id="BARS01049570">
    <property type="protein sequence ID" value="GAG34447.1"/>
    <property type="molecule type" value="Genomic_DNA"/>
</dbReference>
<gene>
    <name evidence="2" type="ORF">S01H1_74136</name>
</gene>
<accession>X0XGC8</accession>
<evidence type="ECO:0000313" key="2">
    <source>
        <dbReference type="EMBL" id="GAG34447.1"/>
    </source>
</evidence>
<dbReference type="Gene3D" id="3.30.1380.10">
    <property type="match status" value="1"/>
</dbReference>
<organism evidence="2">
    <name type="scientific">marine sediment metagenome</name>
    <dbReference type="NCBI Taxonomy" id="412755"/>
    <lineage>
        <taxon>unclassified sequences</taxon>
        <taxon>metagenomes</taxon>
        <taxon>ecological metagenomes</taxon>
    </lineage>
</organism>
<dbReference type="InterPro" id="IPR009045">
    <property type="entry name" value="Zn_M74/Hedgehog-like"/>
</dbReference>
<dbReference type="InterPro" id="IPR013230">
    <property type="entry name" value="Peptidase_M15A_C"/>
</dbReference>
<dbReference type="AlphaFoldDB" id="X0XGC8"/>
<feature type="domain" description="Peptidase M15A C-terminal" evidence="1">
    <location>
        <begin position="6"/>
        <end position="62"/>
    </location>
</feature>
<proteinExistence type="predicted"/>
<feature type="non-terminal residue" evidence="2">
    <location>
        <position position="1"/>
    </location>
</feature>